<protein>
    <submittedName>
        <fullName evidence="3">Uncharacterized protein</fullName>
    </submittedName>
</protein>
<feature type="compositionally biased region" description="Low complexity" evidence="1">
    <location>
        <begin position="206"/>
        <end position="240"/>
    </location>
</feature>
<dbReference type="Proteomes" id="UP001240236">
    <property type="component" value="Unassembled WGS sequence"/>
</dbReference>
<feature type="region of interest" description="Disordered" evidence="1">
    <location>
        <begin position="1"/>
        <end position="936"/>
    </location>
</feature>
<feature type="compositionally biased region" description="Polar residues" evidence="1">
    <location>
        <begin position="457"/>
        <end position="470"/>
    </location>
</feature>
<feature type="transmembrane region" description="Helical" evidence="2">
    <location>
        <begin position="1007"/>
        <end position="1029"/>
    </location>
</feature>
<feature type="compositionally biased region" description="Low complexity" evidence="1">
    <location>
        <begin position="949"/>
        <end position="962"/>
    </location>
</feature>
<dbReference type="RefSeq" id="WP_307242186.1">
    <property type="nucleotide sequence ID" value="NZ_JAUSUZ010000001.1"/>
</dbReference>
<dbReference type="AlphaFoldDB" id="A0AAE3W1L8"/>
<name>A0AAE3W1L8_9ACTN</name>
<feature type="compositionally biased region" description="Gly residues" evidence="1">
    <location>
        <begin position="501"/>
        <end position="513"/>
    </location>
</feature>
<evidence type="ECO:0000256" key="2">
    <source>
        <dbReference type="SAM" id="Phobius"/>
    </source>
</evidence>
<keyword evidence="2" id="KW-0472">Membrane</keyword>
<gene>
    <name evidence="3" type="ORF">J2S42_004535</name>
</gene>
<sequence>MTSEGLHKAGDEPAEAAPGTGGTPPPEGAESFNPYRSGGHVPPQQPAAGAAPAPGTPQRGIASAGVPRWPSAPSPRPETGADSGANEWPSQTSWSPNVTPEPPSPPNWGPSPEASAPAQSRWAPAAPDPSAEQPRAFGGSSTPSFGGRASVSGAASVPPPAPATPPSTFGAEPAPYNPYGQPETNDEGESYAEATQHWKGNAYPGAEQAARQQPAASSWAASAEPAQSGWGAAQPAQEQPAYERSGLPPEAWAPAAPAAEAPVSADPNASGRHGLPQREPGQFEPPSESTYSGFDLTKRGAAGGGRAQVPPAPDASDGAAGFGAGAFTRGAAAGHQGVDAAPEEQQPEPWNPPVRVPGASFASTPPPDDPESSRTSMPTSFGGSFNGFGPNNPNSTGAFGEAPPSAGGFEPAAPGEGFGAAPAARGTFGDADGGYRESGPAGYDAPASPAGEPGAFGNSSGFSQAPQGGFNQPPTGGFGQPEPGGFGPAQPGGFNQPQAGGSDGFGQQPGGFGQPESSGFGPAQPGGFNQPQTGGSDGFGQQPGGFGQPESGGFGQPESSGFGPAQPGGFNQPQAGGFGPAASEDGPAGEAGRFAVQPDFGGSYGDQQHDSAQVPQPRTPSDFPAAASPYAPPATGSAGVARAAVVPPSASATAPPVSGPPSVSGSSSVSGVPSVSAPPAGESSADSPAAGRAVAGSASVPMASKITPPPDAPMPPPAGKGQARVYGKAAAPEPDASSPISGVPVSGTPVSGSPVSGASPVSGGSPAWGGYDAPPTPGGFAPPHQEHGPVNGFAHGQQRDEPPADAQPPHFAVGGGLPYPGQVVDGRSIDPRGPMGGDRGHDDRGHDDRGFDDRGFDDQGDGFPGGGHGAGFGPGPQRNDGFGPRNDGFGDGFGAPQQDGFGAPPQQHGGYNAPQDDSPFGHGPGAGGPPSFGSNTAVFGAAPAGFPGNNAPAGFPGNNAPGGFDGPRGFDDAGDADQDAFDKFKAAEPEPAKDPLPAPKKGGNGGVLIAVVIVAALLVLVPLLLVWLISSSQDDSAASFDVPVGGCVQESSGQPVVTECAEPGAFTVVSRAPSKDQCTDQTQPFIEIRTGGEVLCLAPAVPAAGGASAPVTTG</sequence>
<dbReference type="EMBL" id="JAUSUZ010000001">
    <property type="protein sequence ID" value="MDQ0367866.1"/>
    <property type="molecule type" value="Genomic_DNA"/>
</dbReference>
<comment type="caution">
    <text evidence="3">The sequence shown here is derived from an EMBL/GenBank/DDBJ whole genome shotgun (WGS) entry which is preliminary data.</text>
</comment>
<organism evidence="3 4">
    <name type="scientific">Catenuloplanes indicus</name>
    <dbReference type="NCBI Taxonomy" id="137267"/>
    <lineage>
        <taxon>Bacteria</taxon>
        <taxon>Bacillati</taxon>
        <taxon>Actinomycetota</taxon>
        <taxon>Actinomycetes</taxon>
        <taxon>Micromonosporales</taxon>
        <taxon>Micromonosporaceae</taxon>
        <taxon>Catenuloplanes</taxon>
    </lineage>
</organism>
<feature type="compositionally biased region" description="Basic and acidic residues" evidence="1">
    <location>
        <begin position="1"/>
        <end position="11"/>
    </location>
</feature>
<feature type="compositionally biased region" description="Low complexity" evidence="1">
    <location>
        <begin position="688"/>
        <end position="701"/>
    </location>
</feature>
<proteinExistence type="predicted"/>
<feature type="compositionally biased region" description="Gly residues" evidence="1">
    <location>
        <begin position="862"/>
        <end position="874"/>
    </location>
</feature>
<feature type="compositionally biased region" description="Pro residues" evidence="1">
    <location>
        <begin position="99"/>
        <end position="109"/>
    </location>
</feature>
<feature type="compositionally biased region" description="Pro residues" evidence="1">
    <location>
        <begin position="707"/>
        <end position="718"/>
    </location>
</feature>
<reference evidence="3 4" key="1">
    <citation type="submission" date="2023-07" db="EMBL/GenBank/DDBJ databases">
        <title>Sequencing the genomes of 1000 actinobacteria strains.</title>
        <authorList>
            <person name="Klenk H.-P."/>
        </authorList>
    </citation>
    <scope>NUCLEOTIDE SEQUENCE [LARGE SCALE GENOMIC DNA]</scope>
    <source>
        <strain evidence="3 4">DSM 44709</strain>
    </source>
</reference>
<feature type="compositionally biased region" description="Low complexity" evidence="1">
    <location>
        <begin position="736"/>
        <end position="770"/>
    </location>
</feature>
<feature type="compositionally biased region" description="Low complexity" evidence="1">
    <location>
        <begin position="314"/>
        <end position="334"/>
    </location>
</feature>
<feature type="compositionally biased region" description="Gly residues" evidence="1">
    <location>
        <begin position="535"/>
        <end position="555"/>
    </location>
</feature>
<keyword evidence="2" id="KW-1133">Transmembrane helix</keyword>
<feature type="region of interest" description="Disordered" evidence="1">
    <location>
        <begin position="949"/>
        <end position="977"/>
    </location>
</feature>
<keyword evidence="2" id="KW-0812">Transmembrane</keyword>
<keyword evidence="4" id="KW-1185">Reference proteome</keyword>
<accession>A0AAE3W1L8</accession>
<feature type="compositionally biased region" description="Low complexity" evidence="1">
    <location>
        <begin position="620"/>
        <end position="681"/>
    </location>
</feature>
<feature type="compositionally biased region" description="Low complexity" evidence="1">
    <location>
        <begin position="488"/>
        <end position="500"/>
    </location>
</feature>
<evidence type="ECO:0000313" key="3">
    <source>
        <dbReference type="EMBL" id="MDQ0367866.1"/>
    </source>
</evidence>
<evidence type="ECO:0000313" key="4">
    <source>
        <dbReference type="Proteomes" id="UP001240236"/>
    </source>
</evidence>
<feature type="compositionally biased region" description="Low complexity" evidence="1">
    <location>
        <begin position="248"/>
        <end position="262"/>
    </location>
</feature>
<feature type="compositionally biased region" description="Low complexity" evidence="1">
    <location>
        <begin position="144"/>
        <end position="156"/>
    </location>
</feature>
<feature type="compositionally biased region" description="Gly residues" evidence="1">
    <location>
        <begin position="476"/>
        <end position="487"/>
    </location>
</feature>
<feature type="compositionally biased region" description="Low complexity" evidence="1">
    <location>
        <begin position="378"/>
        <end position="424"/>
    </location>
</feature>
<evidence type="ECO:0000256" key="1">
    <source>
        <dbReference type="SAM" id="MobiDB-lite"/>
    </source>
</evidence>
<feature type="compositionally biased region" description="Basic and acidic residues" evidence="1">
    <location>
        <begin position="838"/>
        <end position="857"/>
    </location>
</feature>